<dbReference type="Proteomes" id="UP000324629">
    <property type="component" value="Unassembled WGS sequence"/>
</dbReference>
<dbReference type="GO" id="GO:0001653">
    <property type="term" value="F:peptide receptor activity"/>
    <property type="evidence" value="ECO:0007669"/>
    <property type="project" value="TreeGrafter"/>
</dbReference>
<dbReference type="Gene3D" id="6.10.250.780">
    <property type="match status" value="1"/>
</dbReference>
<evidence type="ECO:0000313" key="7">
    <source>
        <dbReference type="Proteomes" id="UP000324629"/>
    </source>
</evidence>
<dbReference type="InterPro" id="IPR011009">
    <property type="entry name" value="Kinase-like_dom_sf"/>
</dbReference>
<proteinExistence type="predicted"/>
<dbReference type="AlphaFoldDB" id="A0A5J4NK26"/>
<keyword evidence="4" id="KW-0141">cGMP biosynthesis</keyword>
<dbReference type="InterPro" id="IPR050401">
    <property type="entry name" value="Cyclic_nucleotide_synthase"/>
</dbReference>
<dbReference type="GO" id="GO:0005886">
    <property type="term" value="C:plasma membrane"/>
    <property type="evidence" value="ECO:0007669"/>
    <property type="project" value="TreeGrafter"/>
</dbReference>
<dbReference type="SUPFAM" id="SSF56112">
    <property type="entry name" value="Protein kinase-like (PK-like)"/>
    <property type="match status" value="1"/>
</dbReference>
<feature type="domain" description="Protein kinase" evidence="5">
    <location>
        <begin position="42"/>
        <end position="339"/>
    </location>
</feature>
<dbReference type="EMBL" id="QNGE01002374">
    <property type="protein sequence ID" value="KAA3675690.1"/>
    <property type="molecule type" value="Genomic_DNA"/>
</dbReference>
<name>A0A5J4NK26_9TREM</name>
<dbReference type="EC" id="4.6.1.2" evidence="1"/>
<accession>A0A5J4NK26</accession>
<evidence type="ECO:0000256" key="2">
    <source>
        <dbReference type="ARBA" id="ARBA00022741"/>
    </source>
</evidence>
<dbReference type="GO" id="GO:0004016">
    <property type="term" value="F:adenylate cyclase activity"/>
    <property type="evidence" value="ECO:0007669"/>
    <property type="project" value="TreeGrafter"/>
</dbReference>
<protein>
    <recommendedName>
        <fullName evidence="1">guanylate cyclase</fullName>
        <ecNumber evidence="1">4.6.1.2</ecNumber>
    </recommendedName>
</protein>
<evidence type="ECO:0000256" key="3">
    <source>
        <dbReference type="ARBA" id="ARBA00023239"/>
    </source>
</evidence>
<dbReference type="GO" id="GO:0004383">
    <property type="term" value="F:guanylate cyclase activity"/>
    <property type="evidence" value="ECO:0007669"/>
    <property type="project" value="UniProtKB-EC"/>
</dbReference>
<dbReference type="PANTHER" id="PTHR11920:SF462">
    <property type="entry name" value="GUANYLATE CYCLASE"/>
    <property type="match status" value="1"/>
</dbReference>
<dbReference type="PROSITE" id="PS50011">
    <property type="entry name" value="PROTEIN_KINASE_DOM"/>
    <property type="match status" value="1"/>
</dbReference>
<dbReference type="GO" id="GO:0007168">
    <property type="term" value="P:receptor guanylyl cyclase signaling pathway"/>
    <property type="evidence" value="ECO:0007669"/>
    <property type="project" value="TreeGrafter"/>
</dbReference>
<dbReference type="GO" id="GO:0004672">
    <property type="term" value="F:protein kinase activity"/>
    <property type="evidence" value="ECO:0007669"/>
    <property type="project" value="InterPro"/>
</dbReference>
<reference evidence="6 7" key="1">
    <citation type="journal article" date="2019" name="Gigascience">
        <title>Whole-genome sequence of the oriental lung fluke Paragonimus westermani.</title>
        <authorList>
            <person name="Oey H."/>
            <person name="Zakrzewski M."/>
            <person name="Narain K."/>
            <person name="Devi K.R."/>
            <person name="Agatsuma T."/>
            <person name="Nawaratna S."/>
            <person name="Gobert G.N."/>
            <person name="Jones M.K."/>
            <person name="Ragan M.A."/>
            <person name="McManus D.P."/>
            <person name="Krause L."/>
        </authorList>
    </citation>
    <scope>NUCLEOTIDE SEQUENCE [LARGE SCALE GENOMIC DNA]</scope>
    <source>
        <strain evidence="6 7">IND2009</strain>
    </source>
</reference>
<evidence type="ECO:0000313" key="6">
    <source>
        <dbReference type="EMBL" id="KAA3675690.1"/>
    </source>
</evidence>
<dbReference type="Gene3D" id="1.10.510.10">
    <property type="entry name" value="Transferase(Phosphotransferase) domain 1"/>
    <property type="match status" value="1"/>
</dbReference>
<evidence type="ECO:0000256" key="4">
    <source>
        <dbReference type="ARBA" id="ARBA00023293"/>
    </source>
</evidence>
<comment type="caution">
    <text evidence="6">The sequence shown here is derived from an EMBL/GenBank/DDBJ whole genome shotgun (WGS) entry which is preliminary data.</text>
</comment>
<gene>
    <name evidence="6" type="ORF">DEA37_0001112</name>
</gene>
<dbReference type="Pfam" id="PF07714">
    <property type="entry name" value="PK_Tyr_Ser-Thr"/>
    <property type="match status" value="1"/>
</dbReference>
<organism evidence="6 7">
    <name type="scientific">Paragonimus westermani</name>
    <dbReference type="NCBI Taxonomy" id="34504"/>
    <lineage>
        <taxon>Eukaryota</taxon>
        <taxon>Metazoa</taxon>
        <taxon>Spiralia</taxon>
        <taxon>Lophotrochozoa</taxon>
        <taxon>Platyhelminthes</taxon>
        <taxon>Trematoda</taxon>
        <taxon>Digenea</taxon>
        <taxon>Plagiorchiida</taxon>
        <taxon>Troglotremata</taxon>
        <taxon>Troglotrematidae</taxon>
        <taxon>Paragonimus</taxon>
    </lineage>
</organism>
<keyword evidence="7" id="KW-1185">Reference proteome</keyword>
<evidence type="ECO:0000256" key="1">
    <source>
        <dbReference type="ARBA" id="ARBA00012202"/>
    </source>
</evidence>
<keyword evidence="2" id="KW-0547">Nucleotide-binding</keyword>
<dbReference type="InterPro" id="IPR001245">
    <property type="entry name" value="Ser-Thr/Tyr_kinase_cat_dom"/>
</dbReference>
<keyword evidence="3" id="KW-0456">Lyase</keyword>
<evidence type="ECO:0000259" key="5">
    <source>
        <dbReference type="PROSITE" id="PS50011"/>
    </source>
</evidence>
<sequence length="376" mass="43106">MLCIYCLQSNPDLRFPTLNSEAKLSADLGSRIAGLQPDDPVKSLASVISGDGISDTNTARYNNGLVYVKRLDLENATLKSKFLDAVRSLREIRHENINSVIGCYVDISSLCIVFDHCSRGCLKSIIQKESITLDWEFKLSLITDIVKHRPQTRLHTTGQLNLSSLFDFQGMRHLHSSTVKKHGWLKSTNCCVDGRWVVKITDYGLPELYSIYGENRKVEDKELLWTAPEHLRESPLVYMGSQKGDVYSFSIIMQEIITRSAPYSMLQLTPREILAKLRKPPPLCRPKVSQSEAPPAYLEFMKRAWAENPVMRPSFEEIYQQLRTMNQGKKINIVDHMFKIMEKYSADLEDQVRERTEELETEKKKTEMLIARMLPA</sequence>
<dbReference type="GO" id="GO:0005524">
    <property type="term" value="F:ATP binding"/>
    <property type="evidence" value="ECO:0007669"/>
    <property type="project" value="InterPro"/>
</dbReference>
<dbReference type="InterPro" id="IPR000719">
    <property type="entry name" value="Prot_kinase_dom"/>
</dbReference>
<dbReference type="PANTHER" id="PTHR11920">
    <property type="entry name" value="GUANYLYL CYCLASE"/>
    <property type="match status" value="1"/>
</dbReference>